<organism evidence="6 7">
    <name type="scientific">Ancylobacter novellus (strain ATCC 8093 / DSM 506 / JCM 20403 / CCM 1077 / IAM 12100 / NBRC 12443 / NCIMB 10456)</name>
    <name type="common">Starkeya novella</name>
    <dbReference type="NCBI Taxonomy" id="639283"/>
    <lineage>
        <taxon>Bacteria</taxon>
        <taxon>Pseudomonadati</taxon>
        <taxon>Pseudomonadota</taxon>
        <taxon>Alphaproteobacteria</taxon>
        <taxon>Hyphomicrobiales</taxon>
        <taxon>Xanthobacteraceae</taxon>
        <taxon>Ancylobacter</taxon>
    </lineage>
</organism>
<dbReference type="Gene3D" id="3.40.190.290">
    <property type="match status" value="1"/>
</dbReference>
<dbReference type="SUPFAM" id="SSF53850">
    <property type="entry name" value="Periplasmic binding protein-like II"/>
    <property type="match status" value="1"/>
</dbReference>
<keyword evidence="3" id="KW-0238">DNA-binding</keyword>
<dbReference type="InterPro" id="IPR005119">
    <property type="entry name" value="LysR_subst-bd"/>
</dbReference>
<evidence type="ECO:0000259" key="5">
    <source>
        <dbReference type="PROSITE" id="PS50931"/>
    </source>
</evidence>
<dbReference type="InterPro" id="IPR000847">
    <property type="entry name" value="LysR_HTH_N"/>
</dbReference>
<dbReference type="AlphaFoldDB" id="D7A2S6"/>
<dbReference type="PROSITE" id="PS50931">
    <property type="entry name" value="HTH_LYSR"/>
    <property type="match status" value="1"/>
</dbReference>
<keyword evidence="2" id="KW-0805">Transcription regulation</keyword>
<dbReference type="InterPro" id="IPR058163">
    <property type="entry name" value="LysR-type_TF_proteobact-type"/>
</dbReference>
<accession>D7A2S6</accession>
<dbReference type="Proteomes" id="UP000006633">
    <property type="component" value="Chromosome"/>
</dbReference>
<evidence type="ECO:0000256" key="1">
    <source>
        <dbReference type="ARBA" id="ARBA00009437"/>
    </source>
</evidence>
<dbReference type="PANTHER" id="PTHR30537">
    <property type="entry name" value="HTH-TYPE TRANSCRIPTIONAL REGULATOR"/>
    <property type="match status" value="1"/>
</dbReference>
<keyword evidence="4" id="KW-0804">Transcription</keyword>
<dbReference type="Pfam" id="PF03466">
    <property type="entry name" value="LysR_substrate"/>
    <property type="match status" value="1"/>
</dbReference>
<reference evidence="6 7" key="1">
    <citation type="journal article" date="2012" name="Stand. Genomic Sci.">
        <title>Complete genome sequence of the facultatively chemolithoautotrophic and methylotrophic alpha Proteobacterium Starkeya novella type strain (ATCC 8093(T)).</title>
        <authorList>
            <person name="Kappler U."/>
            <person name="Davenport K."/>
            <person name="Beatson S."/>
            <person name="Lucas S."/>
            <person name="Lapidus A."/>
            <person name="Copeland A."/>
            <person name="Berry K.W."/>
            <person name="Glavina Del Rio T."/>
            <person name="Hammon N."/>
            <person name="Dalin E."/>
            <person name="Tice H."/>
            <person name="Pitluck S."/>
            <person name="Richardson P."/>
            <person name="Bruce D."/>
            <person name="Goodwin L.A."/>
            <person name="Han C."/>
            <person name="Tapia R."/>
            <person name="Detter J.C."/>
            <person name="Chang Y.J."/>
            <person name="Jeffries C.D."/>
            <person name="Land M."/>
            <person name="Hauser L."/>
            <person name="Kyrpides N.C."/>
            <person name="Goker M."/>
            <person name="Ivanova N."/>
            <person name="Klenk H.P."/>
            <person name="Woyke T."/>
        </authorList>
    </citation>
    <scope>NUCLEOTIDE SEQUENCE [LARGE SCALE GENOMIC DNA]</scope>
    <source>
        <strain evidence="7">ATCC 8093 / DSM 506 / JCM 20403 / CCM 1077 / IAM 12100 / NBRC 12443 / NCIMB 10456</strain>
    </source>
</reference>
<dbReference type="FunFam" id="1.10.10.10:FF:000001">
    <property type="entry name" value="LysR family transcriptional regulator"/>
    <property type="match status" value="1"/>
</dbReference>
<dbReference type="GO" id="GO:0003700">
    <property type="term" value="F:DNA-binding transcription factor activity"/>
    <property type="evidence" value="ECO:0007669"/>
    <property type="project" value="InterPro"/>
</dbReference>
<comment type="similarity">
    <text evidence="1">Belongs to the LysR transcriptional regulatory family.</text>
</comment>
<dbReference type="STRING" id="639283.Snov_4347"/>
<proteinExistence type="inferred from homology"/>
<dbReference type="InterPro" id="IPR036390">
    <property type="entry name" value="WH_DNA-bd_sf"/>
</dbReference>
<gene>
    <name evidence="6" type="ordered locus">Snov_4347</name>
</gene>
<dbReference type="KEGG" id="sno:Snov_4347"/>
<dbReference type="PANTHER" id="PTHR30537:SF5">
    <property type="entry name" value="HTH-TYPE TRANSCRIPTIONAL ACTIVATOR TTDR-RELATED"/>
    <property type="match status" value="1"/>
</dbReference>
<evidence type="ECO:0000256" key="4">
    <source>
        <dbReference type="ARBA" id="ARBA00023163"/>
    </source>
</evidence>
<dbReference type="GO" id="GO:0043565">
    <property type="term" value="F:sequence-specific DNA binding"/>
    <property type="evidence" value="ECO:0007669"/>
    <property type="project" value="TreeGrafter"/>
</dbReference>
<dbReference type="CDD" id="cd08422">
    <property type="entry name" value="PBP2_CrgA_like"/>
    <property type="match status" value="1"/>
</dbReference>
<evidence type="ECO:0000313" key="7">
    <source>
        <dbReference type="Proteomes" id="UP000006633"/>
    </source>
</evidence>
<dbReference type="Gene3D" id="1.10.10.10">
    <property type="entry name" value="Winged helix-like DNA-binding domain superfamily/Winged helix DNA-binding domain"/>
    <property type="match status" value="1"/>
</dbReference>
<evidence type="ECO:0000256" key="3">
    <source>
        <dbReference type="ARBA" id="ARBA00023125"/>
    </source>
</evidence>
<dbReference type="GO" id="GO:0006351">
    <property type="term" value="P:DNA-templated transcription"/>
    <property type="evidence" value="ECO:0007669"/>
    <property type="project" value="TreeGrafter"/>
</dbReference>
<protein>
    <submittedName>
        <fullName evidence="6">Transcriptional regulator, LysR family</fullName>
    </submittedName>
</protein>
<dbReference type="EMBL" id="CP002026">
    <property type="protein sequence ID" value="ADH91606.1"/>
    <property type="molecule type" value="Genomic_DNA"/>
</dbReference>
<name>D7A2S6_ANCN5</name>
<evidence type="ECO:0000313" key="6">
    <source>
        <dbReference type="EMBL" id="ADH91606.1"/>
    </source>
</evidence>
<sequence length="310" mass="33123">MSDRWQEMTVFVRVAEGGSLSRAARELNLSQPSVSRIVGGLEARLGTTLLLRTTRSISLTEAGALYLERARYLLAEMEEAEQATRGVDSLHGVVRLAMPVLYGARAVIPALAPFLSRHPDLRVEIIMTDARQNLVVDGVDVSIRLGVGPLDDSTFGARKLAQVERLVVAAPAYLSSRGEPATPAELAGHDCIIQQGVFFGRESWRFAHGHTVTSVDLSAKLWINSAPGVLAAAVAGLGVALATRVMAGEELRSGQLVQLLGHYRLEPAEVYAVFPAGPKPSAKVRAIVDHLGAALERSGQAFSPAPPRQA</sequence>
<dbReference type="eggNOG" id="COG0583">
    <property type="taxonomic scope" value="Bacteria"/>
</dbReference>
<dbReference type="Pfam" id="PF00126">
    <property type="entry name" value="HTH_1"/>
    <property type="match status" value="1"/>
</dbReference>
<feature type="domain" description="HTH lysR-type" evidence="5">
    <location>
        <begin position="3"/>
        <end position="60"/>
    </location>
</feature>
<dbReference type="PRINTS" id="PR00039">
    <property type="entry name" value="HTHLYSR"/>
</dbReference>
<dbReference type="HOGENOM" id="CLU_039613_16_2_5"/>
<dbReference type="InterPro" id="IPR036388">
    <property type="entry name" value="WH-like_DNA-bd_sf"/>
</dbReference>
<dbReference type="SUPFAM" id="SSF46785">
    <property type="entry name" value="Winged helix' DNA-binding domain"/>
    <property type="match status" value="1"/>
</dbReference>
<keyword evidence="7" id="KW-1185">Reference proteome</keyword>
<evidence type="ECO:0000256" key="2">
    <source>
        <dbReference type="ARBA" id="ARBA00023015"/>
    </source>
</evidence>